<dbReference type="EMBL" id="CAAHCR010000003">
    <property type="protein sequence ID" value="VGL71031.1"/>
    <property type="molecule type" value="Genomic_DNA"/>
</dbReference>
<accession>A0A486P9S4</accession>
<reference evidence="1" key="1">
    <citation type="submission" date="2019-03" db="EMBL/GenBank/DDBJ databases">
        <authorList>
            <consortium name="Pathogen Informatics"/>
        </authorList>
    </citation>
    <scope>NUCLEOTIDE SEQUENCE</scope>
    <source>
        <strain evidence="2">5012STDY7626444</strain>
        <strain evidence="1">5012STDY7626445</strain>
    </source>
</reference>
<dbReference type="EMBL" id="CAAHCP010000007">
    <property type="protein sequence ID" value="VGL72103.1"/>
    <property type="molecule type" value="Genomic_DNA"/>
</dbReference>
<name>A0A486P9S4_KLEPN</name>
<evidence type="ECO:0000313" key="2">
    <source>
        <dbReference type="EMBL" id="VGL72103.1"/>
    </source>
</evidence>
<sequence length="44" mass="5144">MQLTEQTQTANGTLCRYSNSMYDFMYKTNSKHCPNVKTFSTEDK</sequence>
<gene>
    <name evidence="2" type="ORF">SAMEA4873646_03361</name>
    <name evidence="1" type="ORF">SAMEA4873647_03065</name>
</gene>
<proteinExistence type="predicted"/>
<organism evidence="1">
    <name type="scientific">Klebsiella pneumoniae</name>
    <dbReference type="NCBI Taxonomy" id="573"/>
    <lineage>
        <taxon>Bacteria</taxon>
        <taxon>Pseudomonadati</taxon>
        <taxon>Pseudomonadota</taxon>
        <taxon>Gammaproteobacteria</taxon>
        <taxon>Enterobacterales</taxon>
        <taxon>Enterobacteriaceae</taxon>
        <taxon>Klebsiella/Raoultella group</taxon>
        <taxon>Klebsiella</taxon>
        <taxon>Klebsiella pneumoniae complex</taxon>
    </lineage>
</organism>
<dbReference type="AlphaFoldDB" id="A0A486P9S4"/>
<evidence type="ECO:0000313" key="1">
    <source>
        <dbReference type="EMBL" id="VGL71031.1"/>
    </source>
</evidence>
<protein>
    <submittedName>
        <fullName evidence="1">Uncharacterized protein</fullName>
    </submittedName>
</protein>